<gene>
    <name evidence="1" type="ORF">JBS370_LOCUS29564</name>
</gene>
<proteinExistence type="predicted"/>
<evidence type="ECO:0000313" key="2">
    <source>
        <dbReference type="Proteomes" id="UP000663836"/>
    </source>
</evidence>
<reference evidence="1" key="1">
    <citation type="submission" date="2021-02" db="EMBL/GenBank/DDBJ databases">
        <authorList>
            <person name="Nowell W R."/>
        </authorList>
    </citation>
    <scope>NUCLEOTIDE SEQUENCE</scope>
</reference>
<sequence>MFILIFGTIEFTDEFSPESVIALQISFLPQIHQSVIYLRELLIIKESSTFIRALSQTSIQLTNILENARLLLL</sequence>
<accession>A0A819SJB1</accession>
<evidence type="ECO:0000313" key="1">
    <source>
        <dbReference type="EMBL" id="CAF4060512.1"/>
    </source>
</evidence>
<protein>
    <submittedName>
        <fullName evidence="1">Uncharacterized protein</fullName>
    </submittedName>
</protein>
<name>A0A819SJB1_9BILA</name>
<comment type="caution">
    <text evidence="1">The sequence shown here is derived from an EMBL/GenBank/DDBJ whole genome shotgun (WGS) entry which is preliminary data.</text>
</comment>
<organism evidence="1 2">
    <name type="scientific">Rotaria sordida</name>
    <dbReference type="NCBI Taxonomy" id="392033"/>
    <lineage>
        <taxon>Eukaryota</taxon>
        <taxon>Metazoa</taxon>
        <taxon>Spiralia</taxon>
        <taxon>Gnathifera</taxon>
        <taxon>Rotifera</taxon>
        <taxon>Eurotatoria</taxon>
        <taxon>Bdelloidea</taxon>
        <taxon>Philodinida</taxon>
        <taxon>Philodinidae</taxon>
        <taxon>Rotaria</taxon>
    </lineage>
</organism>
<dbReference type="AlphaFoldDB" id="A0A819SJB1"/>
<dbReference type="EMBL" id="CAJOBD010006418">
    <property type="protein sequence ID" value="CAF4060512.1"/>
    <property type="molecule type" value="Genomic_DNA"/>
</dbReference>
<dbReference type="Proteomes" id="UP000663836">
    <property type="component" value="Unassembled WGS sequence"/>
</dbReference>